<dbReference type="Pfam" id="PF00364">
    <property type="entry name" value="Biotin_lipoyl"/>
    <property type="match status" value="1"/>
</dbReference>
<gene>
    <name evidence="10" type="ORF">J2S15_000493</name>
</gene>
<comment type="caution">
    <text evidence="10">The sequence shown here is derived from an EMBL/GenBank/DDBJ whole genome shotgun (WGS) entry which is preliminary data.</text>
</comment>
<accession>A0ABU0DYP9</accession>
<evidence type="ECO:0000256" key="7">
    <source>
        <dbReference type="ARBA" id="ARBA00023267"/>
    </source>
</evidence>
<evidence type="ECO:0000259" key="9">
    <source>
        <dbReference type="PROSITE" id="PS50968"/>
    </source>
</evidence>
<dbReference type="CDD" id="cd06850">
    <property type="entry name" value="biotinyl_domain"/>
    <property type="match status" value="1"/>
</dbReference>
<dbReference type="PROSITE" id="PS50968">
    <property type="entry name" value="BIOTINYL_LIPOYL"/>
    <property type="match status" value="1"/>
</dbReference>
<dbReference type="PANTHER" id="PTHR45266">
    <property type="entry name" value="OXALOACETATE DECARBOXYLASE ALPHA CHAIN"/>
    <property type="match status" value="1"/>
</dbReference>
<evidence type="ECO:0000256" key="4">
    <source>
        <dbReference type="ARBA" id="ARBA00022832"/>
    </source>
</evidence>
<dbReference type="SUPFAM" id="SSF51230">
    <property type="entry name" value="Single hybrid motif"/>
    <property type="match status" value="1"/>
</dbReference>
<dbReference type="InterPro" id="IPR011053">
    <property type="entry name" value="Single_hybrid_motif"/>
</dbReference>
<dbReference type="InterPro" id="IPR000089">
    <property type="entry name" value="Biotin_lipoyl"/>
</dbReference>
<evidence type="ECO:0000313" key="11">
    <source>
        <dbReference type="Proteomes" id="UP001230220"/>
    </source>
</evidence>
<dbReference type="PROSITE" id="PS00188">
    <property type="entry name" value="BIOTIN"/>
    <property type="match status" value="1"/>
</dbReference>
<dbReference type="InterPro" id="IPR050709">
    <property type="entry name" value="Biotin_Carboxyl_Carrier/Decarb"/>
</dbReference>
<proteinExistence type="predicted"/>
<organism evidence="10 11">
    <name type="scientific">Breznakia pachnodae</name>
    <dbReference type="NCBI Taxonomy" id="265178"/>
    <lineage>
        <taxon>Bacteria</taxon>
        <taxon>Bacillati</taxon>
        <taxon>Bacillota</taxon>
        <taxon>Erysipelotrichia</taxon>
        <taxon>Erysipelotrichales</taxon>
        <taxon>Erysipelotrichaceae</taxon>
        <taxon>Breznakia</taxon>
    </lineage>
</organism>
<keyword evidence="5 8" id="KW-0443">Lipid metabolism</keyword>
<feature type="domain" description="Lipoyl-binding" evidence="9">
    <location>
        <begin position="67"/>
        <end position="143"/>
    </location>
</feature>
<evidence type="ECO:0000256" key="2">
    <source>
        <dbReference type="ARBA" id="ARBA00017562"/>
    </source>
</evidence>
<comment type="function">
    <text evidence="8">This protein is a component of the acetyl coenzyme A carboxylase complex; first, biotin carboxylase catalyzes the carboxylation of the carrier protein and then the transcarboxylase transfers the carboxyl group to form malonyl-CoA.</text>
</comment>
<dbReference type="PRINTS" id="PR01071">
    <property type="entry name" value="ACOABIOTINCC"/>
</dbReference>
<keyword evidence="6 8" id="KW-0275">Fatty acid biosynthesis</keyword>
<evidence type="ECO:0000256" key="1">
    <source>
        <dbReference type="ARBA" id="ARBA00005194"/>
    </source>
</evidence>
<comment type="pathway">
    <text evidence="1 8">Lipid metabolism; fatty acid biosynthesis.</text>
</comment>
<keyword evidence="7 8" id="KW-0092">Biotin</keyword>
<dbReference type="PANTHER" id="PTHR45266:SF3">
    <property type="entry name" value="OXALOACETATE DECARBOXYLASE ALPHA CHAIN"/>
    <property type="match status" value="1"/>
</dbReference>
<dbReference type="RefSeq" id="WP_307405153.1">
    <property type="nucleotide sequence ID" value="NZ_JAUSUR010000001.1"/>
</dbReference>
<evidence type="ECO:0000256" key="5">
    <source>
        <dbReference type="ARBA" id="ARBA00023098"/>
    </source>
</evidence>
<dbReference type="Gene3D" id="2.40.50.100">
    <property type="match status" value="1"/>
</dbReference>
<keyword evidence="11" id="KW-1185">Reference proteome</keyword>
<evidence type="ECO:0000256" key="8">
    <source>
        <dbReference type="RuleBase" id="RU364072"/>
    </source>
</evidence>
<keyword evidence="4 8" id="KW-0276">Fatty acid metabolism</keyword>
<dbReference type="NCBIfam" id="TIGR00531">
    <property type="entry name" value="BCCP"/>
    <property type="match status" value="1"/>
</dbReference>
<evidence type="ECO:0000256" key="3">
    <source>
        <dbReference type="ARBA" id="ARBA00022516"/>
    </source>
</evidence>
<dbReference type="EMBL" id="JAUSUR010000001">
    <property type="protein sequence ID" value="MDQ0359762.1"/>
    <property type="molecule type" value="Genomic_DNA"/>
</dbReference>
<reference evidence="10 11" key="1">
    <citation type="submission" date="2023-07" db="EMBL/GenBank/DDBJ databases">
        <title>Genomic Encyclopedia of Type Strains, Phase IV (KMG-IV): sequencing the most valuable type-strain genomes for metagenomic binning, comparative biology and taxonomic classification.</title>
        <authorList>
            <person name="Goeker M."/>
        </authorList>
    </citation>
    <scope>NUCLEOTIDE SEQUENCE [LARGE SCALE GENOMIC DNA]</scope>
    <source>
        <strain evidence="10 11">DSM 16784</strain>
    </source>
</reference>
<dbReference type="InterPro" id="IPR001249">
    <property type="entry name" value="AcCoA_biotinCC"/>
</dbReference>
<protein>
    <recommendedName>
        <fullName evidence="2 8">Biotin carboxyl carrier protein of acetyl-CoA carboxylase</fullName>
    </recommendedName>
</protein>
<dbReference type="Proteomes" id="UP001230220">
    <property type="component" value="Unassembled WGS sequence"/>
</dbReference>
<evidence type="ECO:0000256" key="6">
    <source>
        <dbReference type="ARBA" id="ARBA00023160"/>
    </source>
</evidence>
<dbReference type="InterPro" id="IPR001882">
    <property type="entry name" value="Biotin_BS"/>
</dbReference>
<keyword evidence="3 8" id="KW-0444">Lipid biosynthesis</keyword>
<evidence type="ECO:0000313" key="10">
    <source>
        <dbReference type="EMBL" id="MDQ0359762.1"/>
    </source>
</evidence>
<name>A0ABU0DYP9_9FIRM</name>
<sequence length="143" mass="15484">MDTTKIKQIIALFEESSVAKMDLEIDDIKISLEKPKAEVSYVQAAPVAAAPIAAPSLETQKESQVVGEAIKSPLVGTYYAAPAEGEDTFVSVGKKVKQGDTLCIIEAMKVMNEIKAEKDGTIVDISVKNGDMIQFDDVLMYIE</sequence>